<keyword evidence="3" id="KW-1185">Reference proteome</keyword>
<feature type="compositionally biased region" description="Basic and acidic residues" evidence="1">
    <location>
        <begin position="401"/>
        <end position="418"/>
    </location>
</feature>
<feature type="compositionally biased region" description="Polar residues" evidence="1">
    <location>
        <begin position="52"/>
        <end position="67"/>
    </location>
</feature>
<dbReference type="EMBL" id="JAAMPC010000014">
    <property type="protein sequence ID" value="KAG2266266.1"/>
    <property type="molecule type" value="Genomic_DNA"/>
</dbReference>
<feature type="region of interest" description="Disordered" evidence="1">
    <location>
        <begin position="467"/>
        <end position="491"/>
    </location>
</feature>
<comment type="caution">
    <text evidence="2">The sequence shown here is derived from an EMBL/GenBank/DDBJ whole genome shotgun (WGS) entry which is preliminary data.</text>
</comment>
<feature type="compositionally biased region" description="Basic and acidic residues" evidence="1">
    <location>
        <begin position="79"/>
        <end position="89"/>
    </location>
</feature>
<feature type="compositionally biased region" description="Polar residues" evidence="1">
    <location>
        <begin position="481"/>
        <end position="491"/>
    </location>
</feature>
<feature type="compositionally biased region" description="Low complexity" evidence="1">
    <location>
        <begin position="341"/>
        <end position="353"/>
    </location>
</feature>
<proteinExistence type="predicted"/>
<reference evidence="2 3" key="1">
    <citation type="submission" date="2020-02" db="EMBL/GenBank/DDBJ databases">
        <authorList>
            <person name="Ma Q."/>
            <person name="Huang Y."/>
            <person name="Song X."/>
            <person name="Pei D."/>
        </authorList>
    </citation>
    <scope>NUCLEOTIDE SEQUENCE [LARGE SCALE GENOMIC DNA]</scope>
    <source>
        <strain evidence="2">Sxm20200214</strain>
        <tissue evidence="2">Leaf</tissue>
    </source>
</reference>
<feature type="region of interest" description="Disordered" evidence="1">
    <location>
        <begin position="123"/>
        <end position="190"/>
    </location>
</feature>
<name>A0A8X7U6M2_BRACI</name>
<evidence type="ECO:0000313" key="2">
    <source>
        <dbReference type="EMBL" id="KAG2266266.1"/>
    </source>
</evidence>
<feature type="compositionally biased region" description="Polar residues" evidence="1">
    <location>
        <begin position="90"/>
        <end position="102"/>
    </location>
</feature>
<protein>
    <submittedName>
        <fullName evidence="2">Uncharacterized protein</fullName>
    </submittedName>
</protein>
<dbReference type="Proteomes" id="UP000886595">
    <property type="component" value="Unassembled WGS sequence"/>
</dbReference>
<evidence type="ECO:0000313" key="3">
    <source>
        <dbReference type="Proteomes" id="UP000886595"/>
    </source>
</evidence>
<dbReference type="AlphaFoldDB" id="A0A8X7U6M2"/>
<feature type="region of interest" description="Disordered" evidence="1">
    <location>
        <begin position="394"/>
        <end position="452"/>
    </location>
</feature>
<sequence>MDPNQTTGTTRSGVNDINPIEPDSGAGVTPTWLTGANDETETAPMQRIPPVGTSSQDRSLPINQTSIPERAGARVWNRPGDRSSSDDLNRSQSRPISPTPLAQTRGEIIELRGMMKTLIDEIRRRRPTPKAPDCSALQRSQALDQDATREKIHNDPRRRRQREPRTRISPPNHSIPENQTPSATRTFHQAGFDNPTEQARRHDLRGPVNIDPQRVDLGIMSETGTFQNYIERNDAELKRIHAIVHMATSSAPDIDMVIEETKRTPFTNRIASAKISHPNEVAALAALKNGVWFSSKFREELAVRAPISLDDALHRASYFATHVEEVAALKEQSSANKNNATKKPATPKEPTTKGQHSYAINNLPQKSSTYDLSKYCAFHDRKGYSSEECRAALRNQNKNKKTNDEAKVPTNKRGREIEQESPSSPPPAPKKRVDMISWGQNSNTTDEIKSQTEGKLRCEISVAIRTLENPDEVTPPLPVSLHTTQTQSLRM</sequence>
<evidence type="ECO:0000256" key="1">
    <source>
        <dbReference type="SAM" id="MobiDB-lite"/>
    </source>
</evidence>
<feature type="compositionally biased region" description="Polar residues" evidence="1">
    <location>
        <begin position="1"/>
        <end position="15"/>
    </location>
</feature>
<organism evidence="2 3">
    <name type="scientific">Brassica carinata</name>
    <name type="common">Ethiopian mustard</name>
    <name type="synonym">Abyssinian cabbage</name>
    <dbReference type="NCBI Taxonomy" id="52824"/>
    <lineage>
        <taxon>Eukaryota</taxon>
        <taxon>Viridiplantae</taxon>
        <taxon>Streptophyta</taxon>
        <taxon>Embryophyta</taxon>
        <taxon>Tracheophyta</taxon>
        <taxon>Spermatophyta</taxon>
        <taxon>Magnoliopsida</taxon>
        <taxon>eudicotyledons</taxon>
        <taxon>Gunneridae</taxon>
        <taxon>Pentapetalae</taxon>
        <taxon>rosids</taxon>
        <taxon>malvids</taxon>
        <taxon>Brassicales</taxon>
        <taxon>Brassicaceae</taxon>
        <taxon>Brassiceae</taxon>
        <taxon>Brassica</taxon>
    </lineage>
</organism>
<feature type="compositionally biased region" description="Basic and acidic residues" evidence="1">
    <location>
        <begin position="146"/>
        <end position="155"/>
    </location>
</feature>
<accession>A0A8X7U6M2</accession>
<gene>
    <name evidence="2" type="ORF">Bca52824_073345</name>
</gene>
<feature type="region of interest" description="Disordered" evidence="1">
    <location>
        <begin position="330"/>
        <end position="364"/>
    </location>
</feature>
<feature type="compositionally biased region" description="Polar residues" evidence="1">
    <location>
        <begin position="169"/>
        <end position="187"/>
    </location>
</feature>
<feature type="compositionally biased region" description="Polar residues" evidence="1">
    <location>
        <begin position="354"/>
        <end position="364"/>
    </location>
</feature>
<dbReference type="OrthoDB" id="10427899at2759"/>
<feature type="region of interest" description="Disordered" evidence="1">
    <location>
        <begin position="1"/>
        <end position="108"/>
    </location>
</feature>